<name>A0A429MWJ4_ACIBA</name>
<evidence type="ECO:0000313" key="1">
    <source>
        <dbReference type="EMBL" id="RSR64064.1"/>
    </source>
</evidence>
<dbReference type="EMBL" id="RFDI01000012">
    <property type="protein sequence ID" value="RSR64064.1"/>
    <property type="molecule type" value="Genomic_DNA"/>
</dbReference>
<feature type="non-terminal residue" evidence="1">
    <location>
        <position position="1"/>
    </location>
</feature>
<gene>
    <name evidence="1" type="ORF">EA686_00555</name>
</gene>
<protein>
    <submittedName>
        <fullName evidence="1">TetR/AcrR family transcriptional regulator</fullName>
    </submittedName>
</protein>
<accession>A0A429MWJ4</accession>
<dbReference type="AlphaFoldDB" id="A0A429MWJ4"/>
<organism evidence="1 2">
    <name type="scientific">Acinetobacter baumannii</name>
    <dbReference type="NCBI Taxonomy" id="470"/>
    <lineage>
        <taxon>Bacteria</taxon>
        <taxon>Pseudomonadati</taxon>
        <taxon>Pseudomonadota</taxon>
        <taxon>Gammaproteobacteria</taxon>
        <taxon>Moraxellales</taxon>
        <taxon>Moraxellaceae</taxon>
        <taxon>Acinetobacter</taxon>
        <taxon>Acinetobacter calcoaceticus/baumannii complex</taxon>
    </lineage>
</organism>
<evidence type="ECO:0000313" key="2">
    <source>
        <dbReference type="Proteomes" id="UP000280073"/>
    </source>
</evidence>
<dbReference type="Proteomes" id="UP000280073">
    <property type="component" value="Unassembled WGS sequence"/>
</dbReference>
<reference evidence="1 2" key="1">
    <citation type="submission" date="2018-10" db="EMBL/GenBank/DDBJ databases">
        <title>GWAS and RNA-Seq identify cryptic mechanisms of antimicrobial resistance in Acinetobacter baumannii.</title>
        <authorList>
            <person name="Sahl J.W."/>
        </authorList>
    </citation>
    <scope>NUCLEOTIDE SEQUENCE [LARGE SCALE GENOMIC DNA]</scope>
    <source>
        <strain evidence="1 2">TG28175</strain>
    </source>
</reference>
<comment type="caution">
    <text evidence="1">The sequence shown here is derived from an EMBL/GenBank/DDBJ whole genome shotgun (WGS) entry which is preliminary data.</text>
</comment>
<sequence length="43" mass="4925">TKSDSDMFLFTLDGAIIQLLDETRGDTRELLFAYILKGIFLKD</sequence>
<proteinExistence type="predicted"/>